<dbReference type="Pfam" id="PF03865">
    <property type="entry name" value="ShlB"/>
    <property type="match status" value="1"/>
</dbReference>
<evidence type="ECO:0000256" key="1">
    <source>
        <dbReference type="ARBA" id="ARBA00022452"/>
    </source>
</evidence>
<dbReference type="HOGENOM" id="CLU_422557_0_0_6"/>
<gene>
    <name evidence="6" type="ORF">C427_0286</name>
</gene>
<keyword evidence="3" id="KW-0998">Cell outer membrane</keyword>
<dbReference type="STRING" id="1129794.C427_0286"/>
<dbReference type="InterPro" id="IPR005565">
    <property type="entry name" value="Hemolysn_activator_HlyB_C"/>
</dbReference>
<evidence type="ECO:0000259" key="4">
    <source>
        <dbReference type="Pfam" id="PF03865"/>
    </source>
</evidence>
<dbReference type="OrthoDB" id="572300at2"/>
<name>K6ZPZ0_9ALTE</name>
<evidence type="ECO:0000256" key="2">
    <source>
        <dbReference type="ARBA" id="ARBA00022692"/>
    </source>
</evidence>
<proteinExistence type="predicted"/>
<dbReference type="InterPro" id="IPR013686">
    <property type="entry name" value="Polypept-transport_assoc_ShlB"/>
</dbReference>
<feature type="domain" description="Haemolysin activator HlyB C-terminal" evidence="4">
    <location>
        <begin position="294"/>
        <end position="567"/>
    </location>
</feature>
<evidence type="ECO:0008006" key="8">
    <source>
        <dbReference type="Google" id="ProtNLM"/>
    </source>
</evidence>
<dbReference type="EMBL" id="CP003837">
    <property type="protein sequence ID" value="AGH42396.1"/>
    <property type="molecule type" value="Genomic_DNA"/>
</dbReference>
<keyword evidence="1" id="KW-0472">Membrane</keyword>
<evidence type="ECO:0000259" key="5">
    <source>
        <dbReference type="Pfam" id="PF08479"/>
    </source>
</evidence>
<sequence>MLKLVNMLTLCEKLGLRQGFIAVLTASAIATVSTESLAQEVSGPSFRSLVRSTFEQDGIAKGDQDLTKEFYRRTVEANEPKLETEIPRQNLRDDGPRIFVKKFEFARLVEYPEAGITRAEVETIAEDLRCTYMKEDEIFASGYIRTDLEELADYLNEIEAIDNTKNLSGKDLQQLKNMMHKQNAIRGVSYADLEEITNKLTAYYRKQGLFLAQVQLPAQEVADGVITLTVQEGILGKVVVEDNQGYSFQQLSKPFKHYIGELVRDTQMEEGLYLLNDLPSLNVTGYFSAGDKPGETTLNLKATEDASWNMTTHADNHGSTFTGDNRISTLLEWYNLTGNGDALTISYLKSNTVENFDNDFGSDLGQFKYSIPVFGLRTRFEISAVYNQFKLADQSNENNSINLLEIEGVNKTYAMGLDHKFFRSRAFNMSAGVSITDKETELEAIIEIGTGEHVRGGEVSFSIDALNQSVQMLNMLNFKVQFGEHQNEVDEARSNNFYKFALDTNSLIFVPIPFIDSKSRLIMKWRVQYSNEALPAFEQLSLGGANGVRAYNVRDFSGDQAALLSVEWYFNLPEVINVNVWGGKRLNEVFQFGLIADAGYGSLNGYEADAVDNWAALAGAGLTFKLNWEEKFAIQLSVSHPMMSKSSEGLNSSKASFVDEAKSAQVYVDFSFFF</sequence>
<dbReference type="PANTHER" id="PTHR34597:SF3">
    <property type="entry name" value="OUTER MEMBRANE TRANSPORTER CDIB"/>
    <property type="match status" value="1"/>
</dbReference>
<dbReference type="InterPro" id="IPR051544">
    <property type="entry name" value="TPS_OM_transporter"/>
</dbReference>
<accession>K6ZPZ0</accession>
<organism evidence="6 7">
    <name type="scientific">Paraglaciecola psychrophila 170</name>
    <dbReference type="NCBI Taxonomy" id="1129794"/>
    <lineage>
        <taxon>Bacteria</taxon>
        <taxon>Pseudomonadati</taxon>
        <taxon>Pseudomonadota</taxon>
        <taxon>Gammaproteobacteria</taxon>
        <taxon>Alteromonadales</taxon>
        <taxon>Alteromonadaceae</taxon>
        <taxon>Paraglaciecola</taxon>
    </lineage>
</organism>
<dbReference type="GO" id="GO:0098046">
    <property type="term" value="C:type V protein secretion system complex"/>
    <property type="evidence" value="ECO:0007669"/>
    <property type="project" value="TreeGrafter"/>
</dbReference>
<dbReference type="RefSeq" id="WP_007638549.1">
    <property type="nucleotide sequence ID" value="NC_020514.1"/>
</dbReference>
<feature type="domain" description="Polypeptide-transport-associated ShlB-type" evidence="5">
    <location>
        <begin position="161"/>
        <end position="233"/>
    </location>
</feature>
<keyword evidence="7" id="KW-1185">Reference proteome</keyword>
<protein>
    <recommendedName>
        <fullName evidence="8">Hemolysin activator protein, HlyB family</fullName>
    </recommendedName>
</protein>
<dbReference type="AlphaFoldDB" id="K6ZPZ0"/>
<evidence type="ECO:0000313" key="6">
    <source>
        <dbReference type="EMBL" id="AGH42396.1"/>
    </source>
</evidence>
<dbReference type="GO" id="GO:0046819">
    <property type="term" value="P:protein secretion by the type V secretion system"/>
    <property type="evidence" value="ECO:0007669"/>
    <property type="project" value="TreeGrafter"/>
</dbReference>
<dbReference type="KEGG" id="gps:C427_0286"/>
<dbReference type="GO" id="GO:0008320">
    <property type="term" value="F:protein transmembrane transporter activity"/>
    <property type="evidence" value="ECO:0007669"/>
    <property type="project" value="TreeGrafter"/>
</dbReference>
<keyword evidence="2" id="KW-0812">Transmembrane</keyword>
<dbReference type="Pfam" id="PF08479">
    <property type="entry name" value="POTRA_2"/>
    <property type="match status" value="1"/>
</dbReference>
<dbReference type="eggNOG" id="COG2831">
    <property type="taxonomic scope" value="Bacteria"/>
</dbReference>
<dbReference type="PATRIC" id="fig|1129794.4.peg.281"/>
<evidence type="ECO:0000256" key="3">
    <source>
        <dbReference type="ARBA" id="ARBA00023237"/>
    </source>
</evidence>
<dbReference type="PANTHER" id="PTHR34597">
    <property type="entry name" value="SLR1661 PROTEIN"/>
    <property type="match status" value="1"/>
</dbReference>
<dbReference type="Proteomes" id="UP000011864">
    <property type="component" value="Chromosome"/>
</dbReference>
<reference evidence="6 7" key="1">
    <citation type="journal article" date="2013" name="Genome Announc.">
        <title>Complete Genome Sequence of Glaciecola psychrophila Strain 170T.</title>
        <authorList>
            <person name="Yin J."/>
            <person name="Chen J."/>
            <person name="Liu G."/>
            <person name="Yu Y."/>
            <person name="Song L."/>
            <person name="Wang X."/>
            <person name="Qu X."/>
        </authorList>
    </citation>
    <scope>NUCLEOTIDE SEQUENCE [LARGE SCALE GENOMIC DNA]</scope>
    <source>
        <strain evidence="6 7">170</strain>
    </source>
</reference>
<dbReference type="Gene3D" id="2.40.160.50">
    <property type="entry name" value="membrane protein fhac: a member of the omp85/tpsb transporter family"/>
    <property type="match status" value="1"/>
</dbReference>
<keyword evidence="1" id="KW-1134">Transmembrane beta strand</keyword>
<dbReference type="Gene3D" id="3.10.20.310">
    <property type="entry name" value="membrane protein fhac"/>
    <property type="match status" value="1"/>
</dbReference>
<evidence type="ECO:0000313" key="7">
    <source>
        <dbReference type="Proteomes" id="UP000011864"/>
    </source>
</evidence>